<dbReference type="AlphaFoldDB" id="A0A840ZPT6"/>
<gene>
    <name evidence="1" type="ORF">HNR00_003614</name>
</gene>
<evidence type="ECO:0000313" key="1">
    <source>
        <dbReference type="EMBL" id="MBB5758887.1"/>
    </source>
</evidence>
<protein>
    <submittedName>
        <fullName evidence="1">Uncharacterized protein</fullName>
    </submittedName>
</protein>
<dbReference type="EMBL" id="JACHOP010000017">
    <property type="protein sequence ID" value="MBB5758887.1"/>
    <property type="molecule type" value="Genomic_DNA"/>
</dbReference>
<reference evidence="1 2" key="1">
    <citation type="submission" date="2020-08" db="EMBL/GenBank/DDBJ databases">
        <title>Genomic Encyclopedia of Type Strains, Phase IV (KMG-IV): sequencing the most valuable type-strain genomes for metagenomic binning, comparative biology and taxonomic classification.</title>
        <authorList>
            <person name="Goeker M."/>
        </authorList>
    </citation>
    <scope>NUCLEOTIDE SEQUENCE [LARGE SCALE GENOMIC DNA]</scope>
    <source>
        <strain evidence="1 2">DSM 2163</strain>
    </source>
</reference>
<comment type="caution">
    <text evidence="1">The sequence shown here is derived from an EMBL/GenBank/DDBJ whole genome shotgun (WGS) entry which is preliminary data.</text>
</comment>
<keyword evidence="2" id="KW-1185">Reference proteome</keyword>
<organism evidence="1 2">
    <name type="scientific">Methylorubrum rhodinum</name>
    <dbReference type="NCBI Taxonomy" id="29428"/>
    <lineage>
        <taxon>Bacteria</taxon>
        <taxon>Pseudomonadati</taxon>
        <taxon>Pseudomonadota</taxon>
        <taxon>Alphaproteobacteria</taxon>
        <taxon>Hyphomicrobiales</taxon>
        <taxon>Methylobacteriaceae</taxon>
        <taxon>Methylorubrum</taxon>
    </lineage>
</organism>
<name>A0A840ZPT6_9HYPH</name>
<evidence type="ECO:0000313" key="2">
    <source>
        <dbReference type="Proteomes" id="UP000583454"/>
    </source>
</evidence>
<sequence>MAWTTPGRDTDTEREEARALLRALPGYPFMPCKICTREGYSSVSCEHSGWERARAWHPGLIGDASSDCSPSKRGEA</sequence>
<proteinExistence type="predicted"/>
<dbReference type="Proteomes" id="UP000583454">
    <property type="component" value="Unassembled WGS sequence"/>
</dbReference>
<accession>A0A840ZPT6</accession>